<comment type="caution">
    <text evidence="3">The sequence shown here is derived from an EMBL/GenBank/DDBJ whole genome shotgun (WGS) entry which is preliminary data.</text>
</comment>
<accession>A0ABP4EYG1</accession>
<proteinExistence type="predicted"/>
<protein>
    <submittedName>
        <fullName evidence="3">Anti-sigma factor RsbA family regulatory protein</fullName>
    </submittedName>
</protein>
<dbReference type="Pfam" id="PF14417">
    <property type="entry name" value="MEDS"/>
    <property type="match status" value="1"/>
</dbReference>
<dbReference type="InterPro" id="IPR036890">
    <property type="entry name" value="HATPase_C_sf"/>
</dbReference>
<dbReference type="SUPFAM" id="SSF55874">
    <property type="entry name" value="ATPase domain of HSP90 chaperone/DNA topoisomerase II/histidine kinase"/>
    <property type="match status" value="1"/>
</dbReference>
<dbReference type="InterPro" id="IPR003594">
    <property type="entry name" value="HATPase_dom"/>
</dbReference>
<evidence type="ECO:0000313" key="4">
    <source>
        <dbReference type="Proteomes" id="UP001499979"/>
    </source>
</evidence>
<reference evidence="4" key="1">
    <citation type="journal article" date="2019" name="Int. J. Syst. Evol. Microbiol.">
        <title>The Global Catalogue of Microorganisms (GCM) 10K type strain sequencing project: providing services to taxonomists for standard genome sequencing and annotation.</title>
        <authorList>
            <consortium name="The Broad Institute Genomics Platform"/>
            <consortium name="The Broad Institute Genome Sequencing Center for Infectious Disease"/>
            <person name="Wu L."/>
            <person name="Ma J."/>
        </authorList>
    </citation>
    <scope>NUCLEOTIDE SEQUENCE [LARGE SCALE GENOMIC DNA]</scope>
    <source>
        <strain evidence="4">JCM 11813</strain>
    </source>
</reference>
<dbReference type="InterPro" id="IPR025847">
    <property type="entry name" value="MEDS_domain"/>
</dbReference>
<name>A0ABP4EYG1_9ACTN</name>
<sequence length="312" mass="33279">MLSSRRHGRYSHDVLVHHDDATLLRATRLFVARGLSTGADVLVHGTRDRVALVRDQLGTIPGLRYGYDEEMYLAPMRTLFAYQELLAERSGAAELWVTGTVPLGETPAARAAWARYESVVNEALSGFPFRAMCTYDAGALPADVVEAARVTHPTIGNGLTSVPSEDHLPPFAFLAEPAALAPQRPSTPPDRLTELAGIDDLRGLRRDLAATGRAASALPLESVDELVLAVSEVAANGLVHGAPPVVVEVWTTVDAVVVQVTDSGLGGLDPLTGYRFPDPAGPAGLWQARRLVSDLVIDTEPGLGCRVLLVQS</sequence>
<evidence type="ECO:0000313" key="3">
    <source>
        <dbReference type="EMBL" id="GAA1132002.1"/>
    </source>
</evidence>
<organism evidence="3 4">
    <name type="scientific">Nocardioides aquiterrae</name>
    <dbReference type="NCBI Taxonomy" id="203799"/>
    <lineage>
        <taxon>Bacteria</taxon>
        <taxon>Bacillati</taxon>
        <taxon>Actinomycetota</taxon>
        <taxon>Actinomycetes</taxon>
        <taxon>Propionibacteriales</taxon>
        <taxon>Nocardioidaceae</taxon>
        <taxon>Nocardioides</taxon>
    </lineage>
</organism>
<dbReference type="Pfam" id="PF13581">
    <property type="entry name" value="HATPase_c_2"/>
    <property type="match status" value="1"/>
</dbReference>
<evidence type="ECO:0000259" key="1">
    <source>
        <dbReference type="Pfam" id="PF13581"/>
    </source>
</evidence>
<dbReference type="Proteomes" id="UP001499979">
    <property type="component" value="Unassembled WGS sequence"/>
</dbReference>
<gene>
    <name evidence="3" type="ORF">GCM10009606_10140</name>
</gene>
<feature type="domain" description="MEDS" evidence="2">
    <location>
        <begin position="12"/>
        <end position="153"/>
    </location>
</feature>
<keyword evidence="4" id="KW-1185">Reference proteome</keyword>
<dbReference type="RefSeq" id="WP_343906241.1">
    <property type="nucleotide sequence ID" value="NZ_BAAAJE010000002.1"/>
</dbReference>
<evidence type="ECO:0000259" key="2">
    <source>
        <dbReference type="Pfam" id="PF14417"/>
    </source>
</evidence>
<dbReference type="Gene3D" id="3.30.565.10">
    <property type="entry name" value="Histidine kinase-like ATPase, C-terminal domain"/>
    <property type="match status" value="1"/>
</dbReference>
<dbReference type="EMBL" id="BAAAJE010000002">
    <property type="protein sequence ID" value="GAA1132002.1"/>
    <property type="molecule type" value="Genomic_DNA"/>
</dbReference>
<feature type="domain" description="Histidine kinase/HSP90-like ATPase" evidence="1">
    <location>
        <begin position="199"/>
        <end position="302"/>
    </location>
</feature>